<dbReference type="AlphaFoldDB" id="A0A6P0GFK9"/>
<gene>
    <name evidence="1" type="ORF">GCU54_08500</name>
</gene>
<sequence>MSVVPVPDGGAEWRARETVREVAAGPHLLLRLDVLGPTFPHRDVVPFVRLSDGRSSTAALMTEVSDDGTSLHAYFPTDVPLTGRIEFGYGSEVLGTLPIETGGEVERLEMARIDTPVHRVTTADPGAFAAQRR</sequence>
<comment type="caution">
    <text evidence="1">The sequence shown here is derived from an EMBL/GenBank/DDBJ whole genome shotgun (WGS) entry which is preliminary data.</text>
</comment>
<evidence type="ECO:0000313" key="1">
    <source>
        <dbReference type="EMBL" id="NEM06057.1"/>
    </source>
</evidence>
<dbReference type="Proteomes" id="UP000471126">
    <property type="component" value="Unassembled WGS sequence"/>
</dbReference>
<accession>A0A6P0GFK9</accession>
<name>A0A6P0GFK9_9ACTN</name>
<protein>
    <submittedName>
        <fullName evidence="1">Uncharacterized protein</fullName>
    </submittedName>
</protein>
<evidence type="ECO:0000313" key="2">
    <source>
        <dbReference type="Proteomes" id="UP000471126"/>
    </source>
</evidence>
<organism evidence="1 2">
    <name type="scientific">Geodermatophilus normandii</name>
    <dbReference type="NCBI Taxonomy" id="1137989"/>
    <lineage>
        <taxon>Bacteria</taxon>
        <taxon>Bacillati</taxon>
        <taxon>Actinomycetota</taxon>
        <taxon>Actinomycetes</taxon>
        <taxon>Geodermatophilales</taxon>
        <taxon>Geodermatophilaceae</taxon>
        <taxon>Geodermatophilus</taxon>
    </lineage>
</organism>
<proteinExistence type="predicted"/>
<reference evidence="1 2" key="1">
    <citation type="submission" date="2019-12" db="EMBL/GenBank/DDBJ databases">
        <title>WGS of CPCC 203550 I12A-02606.</title>
        <authorList>
            <person name="Jiang Z."/>
        </authorList>
    </citation>
    <scope>NUCLEOTIDE SEQUENCE [LARGE SCALE GENOMIC DNA]</scope>
    <source>
        <strain evidence="1 2">I12A-02606</strain>
    </source>
</reference>
<dbReference type="EMBL" id="JAAGWE010000013">
    <property type="protein sequence ID" value="NEM06057.1"/>
    <property type="molecule type" value="Genomic_DNA"/>
</dbReference>
<dbReference type="RefSeq" id="WP_163476230.1">
    <property type="nucleotide sequence ID" value="NZ_JAAGWE010000013.1"/>
</dbReference>